<comment type="caution">
    <text evidence="6">The sequence shown here is derived from an EMBL/GenBank/DDBJ whole genome shotgun (WGS) entry which is preliminary data.</text>
</comment>
<dbReference type="OrthoDB" id="163794at2759"/>
<reference evidence="6 7" key="1">
    <citation type="submission" date="2016-06" db="EMBL/GenBank/DDBJ databases">
        <title>Evolution of pathogenesis and genome organization in the Tremellales.</title>
        <authorList>
            <person name="Cuomo C."/>
            <person name="Litvintseva A."/>
            <person name="Heitman J."/>
            <person name="Chen Y."/>
            <person name="Sun S."/>
            <person name="Springer D."/>
            <person name="Dromer F."/>
            <person name="Young S."/>
            <person name="Zeng Q."/>
            <person name="Chapman S."/>
            <person name="Gujja S."/>
            <person name="Saif S."/>
            <person name="Birren B."/>
        </authorList>
    </citation>
    <scope>NUCLEOTIDE SEQUENCE [LARGE SCALE GENOMIC DNA]</scope>
    <source>
        <strain evidence="6 7">CBS 7118</strain>
    </source>
</reference>
<comment type="subcellular location">
    <subcellularLocation>
        <location evidence="1">Membrane</location>
    </subcellularLocation>
</comment>
<accession>A0A1E3JE17</accession>
<gene>
    <name evidence="6" type="ORF">L198_03590</name>
</gene>
<evidence type="ECO:0000256" key="4">
    <source>
        <dbReference type="ARBA" id="ARBA00022989"/>
    </source>
</evidence>
<evidence type="ECO:0000313" key="7">
    <source>
        <dbReference type="Proteomes" id="UP000094819"/>
    </source>
</evidence>
<dbReference type="PANTHER" id="PTHR21346">
    <property type="entry name" value="FUN14 DOMAIN CONTAINING"/>
    <property type="match status" value="1"/>
</dbReference>
<evidence type="ECO:0000256" key="5">
    <source>
        <dbReference type="ARBA" id="ARBA00023136"/>
    </source>
</evidence>
<organism evidence="6 7">
    <name type="scientific">Cryptococcus wingfieldii CBS 7118</name>
    <dbReference type="NCBI Taxonomy" id="1295528"/>
    <lineage>
        <taxon>Eukaryota</taxon>
        <taxon>Fungi</taxon>
        <taxon>Dikarya</taxon>
        <taxon>Basidiomycota</taxon>
        <taxon>Agaricomycotina</taxon>
        <taxon>Tremellomycetes</taxon>
        <taxon>Tremellales</taxon>
        <taxon>Cryptococcaceae</taxon>
        <taxon>Cryptococcus</taxon>
    </lineage>
</organism>
<evidence type="ECO:0000256" key="1">
    <source>
        <dbReference type="ARBA" id="ARBA00004370"/>
    </source>
</evidence>
<keyword evidence="3" id="KW-0812">Transmembrane</keyword>
<dbReference type="GO" id="GO:0016020">
    <property type="term" value="C:membrane"/>
    <property type="evidence" value="ECO:0007669"/>
    <property type="project" value="UniProtKB-SubCell"/>
</dbReference>
<dbReference type="Pfam" id="PF04930">
    <property type="entry name" value="FUN14"/>
    <property type="match status" value="1"/>
</dbReference>
<keyword evidence="5" id="KW-0472">Membrane</keyword>
<evidence type="ECO:0000256" key="3">
    <source>
        <dbReference type="ARBA" id="ARBA00022692"/>
    </source>
</evidence>
<comment type="similarity">
    <text evidence="2">Belongs to the FUN14 family.</text>
</comment>
<protein>
    <recommendedName>
        <fullName evidence="8">FUN14 domain-containing protein</fullName>
    </recommendedName>
</protein>
<sequence>MAFRPTFFSSFLHNHAPSPSLFSRNIRTFHARPSFTPRAVAIARPHPSQSRAFSPLGLGIAASLSLFTLSYSLPSKAVKCEQTNGWHGSSAAQQLPTRANVSGEPRSILDEKKPQSIVNTYELSFGAVCGICAGVFVKKGAKALAFLLGGAFVFLQYMSSKSYITVDWAKIGSKYDSAFGTKTPTGVRGPTIGKVWGGFVDFVTANFQQRASFLAGLALGLRLG</sequence>
<name>A0A1E3JE17_9TREE</name>
<keyword evidence="4" id="KW-1133">Transmembrane helix</keyword>
<dbReference type="RefSeq" id="XP_019032208.1">
    <property type="nucleotide sequence ID" value="XM_019175718.1"/>
</dbReference>
<proteinExistence type="inferred from homology"/>
<dbReference type="PANTHER" id="PTHR21346:SF10">
    <property type="entry name" value="TRANSMEMBRANE PROTEIN"/>
    <property type="match status" value="1"/>
</dbReference>
<evidence type="ECO:0000313" key="6">
    <source>
        <dbReference type="EMBL" id="ODN98346.1"/>
    </source>
</evidence>
<dbReference type="AlphaFoldDB" id="A0A1E3JE17"/>
<dbReference type="Proteomes" id="UP000094819">
    <property type="component" value="Unassembled WGS sequence"/>
</dbReference>
<evidence type="ECO:0000256" key="2">
    <source>
        <dbReference type="ARBA" id="ARBA00009160"/>
    </source>
</evidence>
<evidence type="ECO:0008006" key="8">
    <source>
        <dbReference type="Google" id="ProtNLM"/>
    </source>
</evidence>
<keyword evidence="7" id="KW-1185">Reference proteome</keyword>
<dbReference type="InterPro" id="IPR007014">
    <property type="entry name" value="FUN14"/>
</dbReference>
<dbReference type="GeneID" id="30192803"/>
<dbReference type="EMBL" id="AWGH01000009">
    <property type="protein sequence ID" value="ODN98346.1"/>
    <property type="molecule type" value="Genomic_DNA"/>
</dbReference>